<name>A0A809RIG4_9BACT</name>
<protein>
    <submittedName>
        <fullName evidence="1">Uncharacterized protein</fullName>
    </submittedName>
</protein>
<sequence>MVRQAQRAERFERRATPWWNPAPKMKAACKVATLNSQLSLNSQLRDPVAGADP</sequence>
<dbReference type="AlphaFoldDB" id="A0A809RIG4"/>
<dbReference type="KEGG" id="npy:NPRO_18900"/>
<reference evidence="1" key="1">
    <citation type="journal article" name="DNA Res.">
        <title>The physiological potential of anammox bacteria as revealed by their core genome structure.</title>
        <authorList>
            <person name="Okubo T."/>
            <person name="Toyoda A."/>
            <person name="Fukuhara K."/>
            <person name="Uchiyama I."/>
            <person name="Harigaya Y."/>
            <person name="Kuroiwa M."/>
            <person name="Suzuki T."/>
            <person name="Murakami Y."/>
            <person name="Suwa Y."/>
            <person name="Takami H."/>
        </authorList>
    </citation>
    <scope>NUCLEOTIDE SEQUENCE</scope>
    <source>
        <strain evidence="1">317325-2</strain>
    </source>
</reference>
<evidence type="ECO:0000313" key="1">
    <source>
        <dbReference type="EMBL" id="BBO24295.1"/>
    </source>
</evidence>
<evidence type="ECO:0000313" key="2">
    <source>
        <dbReference type="Proteomes" id="UP000662873"/>
    </source>
</evidence>
<proteinExistence type="predicted"/>
<accession>A0A809RIG4</accession>
<organism evidence="1 2">
    <name type="scientific">Candidatus Nitrosymbiomonas proteolyticus</name>
    <dbReference type="NCBI Taxonomy" id="2608984"/>
    <lineage>
        <taxon>Bacteria</taxon>
        <taxon>Bacillati</taxon>
        <taxon>Armatimonadota</taxon>
        <taxon>Armatimonadota incertae sedis</taxon>
        <taxon>Candidatus Nitrosymbiomonas</taxon>
    </lineage>
</organism>
<gene>
    <name evidence="1" type="ORF">NPRO_18900</name>
</gene>
<dbReference type="Proteomes" id="UP000662873">
    <property type="component" value="Chromosome"/>
</dbReference>
<dbReference type="EMBL" id="AP021858">
    <property type="protein sequence ID" value="BBO24295.1"/>
    <property type="molecule type" value="Genomic_DNA"/>
</dbReference>